<accession>A0A6M3JNU5</accession>
<evidence type="ECO:0000256" key="1">
    <source>
        <dbReference type="SAM" id="MobiDB-lite"/>
    </source>
</evidence>
<feature type="region of interest" description="Disordered" evidence="1">
    <location>
        <begin position="35"/>
        <end position="63"/>
    </location>
</feature>
<dbReference type="EMBL" id="MT145147">
    <property type="protein sequence ID" value="QJI04090.1"/>
    <property type="molecule type" value="Genomic_DNA"/>
</dbReference>
<proteinExistence type="predicted"/>
<organism evidence="2">
    <name type="scientific">viral metagenome</name>
    <dbReference type="NCBI Taxonomy" id="1070528"/>
    <lineage>
        <taxon>unclassified sequences</taxon>
        <taxon>metagenomes</taxon>
        <taxon>organismal metagenomes</taxon>
    </lineage>
</organism>
<gene>
    <name evidence="2" type="ORF">MM415A03128_0009</name>
    <name evidence="3" type="ORF">TM448B06051_0006</name>
</gene>
<name>A0A6M3JNU5_9ZZZZ</name>
<reference evidence="2" key="1">
    <citation type="submission" date="2020-03" db="EMBL/GenBank/DDBJ databases">
        <title>The deep terrestrial virosphere.</title>
        <authorList>
            <person name="Holmfeldt K."/>
            <person name="Nilsson E."/>
            <person name="Simone D."/>
            <person name="Lopez-Fernandez M."/>
            <person name="Wu X."/>
            <person name="de Brujin I."/>
            <person name="Lundin D."/>
            <person name="Andersson A."/>
            <person name="Bertilsson S."/>
            <person name="Dopson M."/>
        </authorList>
    </citation>
    <scope>NUCLEOTIDE SEQUENCE</scope>
    <source>
        <strain evidence="2">MM415A03128</strain>
        <strain evidence="3">TM448B06051</strain>
    </source>
</reference>
<evidence type="ECO:0000313" key="3">
    <source>
        <dbReference type="EMBL" id="QJI04090.1"/>
    </source>
</evidence>
<evidence type="ECO:0000313" key="2">
    <source>
        <dbReference type="EMBL" id="QJA71593.1"/>
    </source>
</evidence>
<dbReference type="AlphaFoldDB" id="A0A6M3JNU5"/>
<dbReference type="EMBL" id="MT141884">
    <property type="protein sequence ID" value="QJA71593.1"/>
    <property type="molecule type" value="Genomic_DNA"/>
</dbReference>
<sequence length="63" mass="7411">MTQYEIVRVFLTGRKRVVARGLTLEQAQKHCQDPQTSSYTCTSARGRRRTREQGPWFDTYTED</sequence>
<protein>
    <submittedName>
        <fullName evidence="2">Uncharacterized protein</fullName>
    </submittedName>
</protein>